<sequence length="174" mass="18579">MCFQPHTAVLNHRTFRLLQQQKQRRMQRHQILLAGDPQYSSAEEEKQNIPTLRPPSATARPDGFPDISPDLSEAPAPMQEPAPTLTGKLMANCRRAGDVSTPGEAIGSAEDDELTEAAAAREAAACASSALAHGHPIVSDAGEACAVATQYTAASRPSQLLHTHLFCNLAMTLA</sequence>
<gene>
    <name evidence="2" type="ORF">ENH_00048420</name>
</gene>
<evidence type="ECO:0000256" key="1">
    <source>
        <dbReference type="SAM" id="MobiDB-lite"/>
    </source>
</evidence>
<feature type="region of interest" description="Disordered" evidence="1">
    <location>
        <begin position="35"/>
        <end position="84"/>
    </location>
</feature>
<organism evidence="2 3">
    <name type="scientific">Eimeria necatrix</name>
    <dbReference type="NCBI Taxonomy" id="51315"/>
    <lineage>
        <taxon>Eukaryota</taxon>
        <taxon>Sar</taxon>
        <taxon>Alveolata</taxon>
        <taxon>Apicomplexa</taxon>
        <taxon>Conoidasida</taxon>
        <taxon>Coccidia</taxon>
        <taxon>Eucoccidiorida</taxon>
        <taxon>Eimeriorina</taxon>
        <taxon>Eimeriidae</taxon>
        <taxon>Eimeria</taxon>
    </lineage>
</organism>
<reference evidence="2" key="2">
    <citation type="submission" date="2013-10" db="EMBL/GenBank/DDBJ databases">
        <authorList>
            <person name="Aslett M."/>
        </authorList>
    </citation>
    <scope>NUCLEOTIDE SEQUENCE [LARGE SCALE GENOMIC DNA]</scope>
    <source>
        <strain evidence="2">Houghton</strain>
    </source>
</reference>
<dbReference type="Proteomes" id="UP000030754">
    <property type="component" value="Unassembled WGS sequence"/>
</dbReference>
<accession>U6N2K8</accession>
<dbReference type="VEuPathDB" id="ToxoDB:ENH_00048420"/>
<evidence type="ECO:0000313" key="3">
    <source>
        <dbReference type="Proteomes" id="UP000030754"/>
    </source>
</evidence>
<reference evidence="2" key="1">
    <citation type="submission" date="2013-10" db="EMBL/GenBank/DDBJ databases">
        <title>Genomic analysis of the causative agents of coccidiosis in chickens.</title>
        <authorList>
            <person name="Reid A.J."/>
            <person name="Blake D."/>
            <person name="Billington K."/>
            <person name="Browne H."/>
            <person name="Dunn M."/>
            <person name="Hung S."/>
            <person name="Kawahara F."/>
            <person name="Miranda-Saavedra D."/>
            <person name="Mourier T."/>
            <person name="Nagra H."/>
            <person name="Otto T.D."/>
            <person name="Rawlings N."/>
            <person name="Sanchez A."/>
            <person name="Sanders M."/>
            <person name="Subramaniam C."/>
            <person name="Tay Y."/>
            <person name="Dear P."/>
            <person name="Doerig C."/>
            <person name="Gruber A."/>
            <person name="Parkinson J."/>
            <person name="Shirley M."/>
            <person name="Wan K.L."/>
            <person name="Berriman M."/>
            <person name="Tomley F."/>
            <person name="Pain A."/>
        </authorList>
    </citation>
    <scope>NUCLEOTIDE SEQUENCE [LARGE SCALE GENOMIC DNA]</scope>
    <source>
        <strain evidence="2">Houghton</strain>
    </source>
</reference>
<dbReference type="AlphaFoldDB" id="U6N2K8"/>
<evidence type="ECO:0000313" key="2">
    <source>
        <dbReference type="EMBL" id="CDJ68165.1"/>
    </source>
</evidence>
<keyword evidence="3" id="KW-1185">Reference proteome</keyword>
<name>U6N2K8_9EIME</name>
<dbReference type="GeneID" id="25474992"/>
<dbReference type="EMBL" id="HG725489">
    <property type="protein sequence ID" value="CDJ68165.1"/>
    <property type="molecule type" value="Genomic_DNA"/>
</dbReference>
<dbReference type="RefSeq" id="XP_013436632.1">
    <property type="nucleotide sequence ID" value="XM_013581178.1"/>
</dbReference>
<protein>
    <submittedName>
        <fullName evidence="2">Uncharacterized protein</fullName>
    </submittedName>
</protein>
<proteinExistence type="predicted"/>
<dbReference type="OrthoDB" id="10431971at2759"/>